<evidence type="ECO:0000256" key="6">
    <source>
        <dbReference type="ARBA" id="ARBA00022692"/>
    </source>
</evidence>
<keyword evidence="9 12" id="KW-0406">Ion transport</keyword>
<evidence type="ECO:0000313" key="14">
    <source>
        <dbReference type="EMBL" id="AYR05301.1"/>
    </source>
</evidence>
<evidence type="ECO:0000256" key="3">
    <source>
        <dbReference type="ARBA" id="ARBA00011291"/>
    </source>
</evidence>
<evidence type="ECO:0000256" key="8">
    <source>
        <dbReference type="ARBA" id="ARBA00022989"/>
    </source>
</evidence>
<dbReference type="InterPro" id="IPR001421">
    <property type="entry name" value="ATP8_metazoa"/>
</dbReference>
<dbReference type="GO" id="GO:0031966">
    <property type="term" value="C:mitochondrial membrane"/>
    <property type="evidence" value="ECO:0007669"/>
    <property type="project" value="UniProtKB-SubCell"/>
</dbReference>
<reference evidence="14" key="1">
    <citation type="journal article" date="2015" name="Mol. Biol. Evol.">
        <title>Soup to Tree: The Phylogeny of Beetles Inferred by Mitochondrial Metagenomics of a Bornean Rainforest Sample.</title>
        <authorList>
            <person name="Crampton-Platt A."/>
            <person name="Timmermans M.J."/>
            <person name="Gimmel M.L."/>
            <person name="Kutty S.N."/>
            <person name="Cockerill T.D."/>
            <person name="Vun Khen C."/>
            <person name="Vogler A.P."/>
        </authorList>
    </citation>
    <scope>NUCLEOTIDE SEQUENCE</scope>
</reference>
<evidence type="ECO:0000256" key="2">
    <source>
        <dbReference type="ARBA" id="ARBA00008892"/>
    </source>
</evidence>
<gene>
    <name evidence="14" type="primary">atp8</name>
</gene>
<sequence length="53" mass="6658">MPQMAPMSWLTLYILFILMFMLMIILNYYTFMYSPKNNNKYNKKNKIILNWKW</sequence>
<keyword evidence="6 12" id="KW-0812">Transmembrane</keyword>
<dbReference type="Pfam" id="PF00895">
    <property type="entry name" value="ATP-synt_8"/>
    <property type="match status" value="1"/>
</dbReference>
<evidence type="ECO:0000256" key="1">
    <source>
        <dbReference type="ARBA" id="ARBA00004304"/>
    </source>
</evidence>
<name>A0A3G3MEN5_9COLE</name>
<evidence type="ECO:0000256" key="12">
    <source>
        <dbReference type="RuleBase" id="RU003661"/>
    </source>
</evidence>
<dbReference type="AlphaFoldDB" id="A0A3G3MEN5"/>
<evidence type="ECO:0000256" key="9">
    <source>
        <dbReference type="ARBA" id="ARBA00023065"/>
    </source>
</evidence>
<keyword evidence="5 12" id="KW-0138">CF(0)</keyword>
<geneLocation type="mitochondrion" evidence="14"/>
<evidence type="ECO:0000256" key="11">
    <source>
        <dbReference type="ARBA" id="ARBA00023136"/>
    </source>
</evidence>
<keyword evidence="10 12" id="KW-0496">Mitochondrion</keyword>
<reference evidence="14" key="2">
    <citation type="submission" date="2018-09" db="EMBL/GenBank/DDBJ databases">
        <authorList>
            <person name="James G."/>
        </authorList>
    </citation>
    <scope>NUCLEOTIDE SEQUENCE</scope>
</reference>
<evidence type="ECO:0000256" key="4">
    <source>
        <dbReference type="ARBA" id="ARBA00022448"/>
    </source>
</evidence>
<protein>
    <recommendedName>
        <fullName evidence="12">ATP synthase complex subunit 8</fullName>
    </recommendedName>
</protein>
<dbReference type="GO" id="GO:0015986">
    <property type="term" value="P:proton motive force-driven ATP synthesis"/>
    <property type="evidence" value="ECO:0007669"/>
    <property type="project" value="InterPro"/>
</dbReference>
<evidence type="ECO:0000256" key="13">
    <source>
        <dbReference type="SAM" id="Phobius"/>
    </source>
</evidence>
<evidence type="ECO:0000256" key="7">
    <source>
        <dbReference type="ARBA" id="ARBA00022781"/>
    </source>
</evidence>
<evidence type="ECO:0000256" key="10">
    <source>
        <dbReference type="ARBA" id="ARBA00023128"/>
    </source>
</evidence>
<dbReference type="GO" id="GO:0045259">
    <property type="term" value="C:proton-transporting ATP synthase complex"/>
    <property type="evidence" value="ECO:0007669"/>
    <property type="project" value="UniProtKB-KW"/>
</dbReference>
<feature type="transmembrane region" description="Helical" evidence="13">
    <location>
        <begin position="12"/>
        <end position="31"/>
    </location>
</feature>
<evidence type="ECO:0000256" key="5">
    <source>
        <dbReference type="ARBA" id="ARBA00022547"/>
    </source>
</evidence>
<comment type="subcellular location">
    <subcellularLocation>
        <location evidence="1 12">Mitochondrion membrane</location>
        <topology evidence="1 12">Single-pass membrane protein</topology>
    </subcellularLocation>
</comment>
<dbReference type="EMBL" id="MH940195">
    <property type="protein sequence ID" value="AYR05301.1"/>
    <property type="molecule type" value="Genomic_DNA"/>
</dbReference>
<keyword evidence="11 13" id="KW-0472">Membrane</keyword>
<keyword evidence="8 13" id="KW-1133">Transmembrane helix</keyword>
<keyword evidence="4 12" id="KW-0813">Transport</keyword>
<comment type="similarity">
    <text evidence="2 12">Belongs to the ATPase protein 8 family.</text>
</comment>
<proteinExistence type="inferred from homology"/>
<keyword evidence="7 12" id="KW-0375">Hydrogen ion transport</keyword>
<dbReference type="GO" id="GO:0015078">
    <property type="term" value="F:proton transmembrane transporter activity"/>
    <property type="evidence" value="ECO:0007669"/>
    <property type="project" value="InterPro"/>
</dbReference>
<comment type="subunit">
    <text evidence="3">F-type ATPases have 2 components, CF(1) - the catalytic core - and CF(0) - the membrane proton channel.</text>
</comment>
<accession>A0A3G3MEN5</accession>
<organism evidence="14">
    <name type="scientific">Coleoptera sp. ACP-2013</name>
    <dbReference type="NCBI Taxonomy" id="2485033"/>
    <lineage>
        <taxon>Eukaryota</taxon>
        <taxon>Metazoa</taxon>
        <taxon>Ecdysozoa</taxon>
        <taxon>Arthropoda</taxon>
        <taxon>Hexapoda</taxon>
        <taxon>Insecta</taxon>
        <taxon>Pterygota</taxon>
        <taxon>Neoptera</taxon>
        <taxon>Endopterygota</taxon>
        <taxon>Coleoptera</taxon>
    </lineage>
</organism>